<evidence type="ECO:0000313" key="2">
    <source>
        <dbReference type="EMBL" id="SUD70305.1"/>
    </source>
</evidence>
<protein>
    <submittedName>
        <fullName evidence="2">Extradiol ring-cleavage dioxygenase class III protein subunit B</fullName>
    </submittedName>
</protein>
<gene>
    <name evidence="2" type="primary">amnA</name>
    <name evidence="2" type="ORF">NCTC7914_04455</name>
</gene>
<dbReference type="SUPFAM" id="SSF53213">
    <property type="entry name" value="LigB-like"/>
    <property type="match status" value="1"/>
</dbReference>
<dbReference type="GO" id="GO:0008198">
    <property type="term" value="F:ferrous iron binding"/>
    <property type="evidence" value="ECO:0007669"/>
    <property type="project" value="InterPro"/>
</dbReference>
<dbReference type="RefSeq" id="WP_115275226.1">
    <property type="nucleotide sequence ID" value="NZ_UGUY01000001.1"/>
</dbReference>
<dbReference type="Gene3D" id="3.40.830.10">
    <property type="entry name" value="LigB-like"/>
    <property type="match status" value="1"/>
</dbReference>
<dbReference type="GO" id="GO:0016702">
    <property type="term" value="F:oxidoreductase activity, acting on single donors with incorporation of molecular oxygen, incorporation of two atoms of oxygen"/>
    <property type="evidence" value="ECO:0007669"/>
    <property type="project" value="UniProtKB-ARBA"/>
</dbReference>
<evidence type="ECO:0000313" key="3">
    <source>
        <dbReference type="Proteomes" id="UP000254602"/>
    </source>
</evidence>
<feature type="domain" description="Extradiol ring-cleavage dioxygenase class III enzyme subunit B" evidence="1">
    <location>
        <begin position="24"/>
        <end position="265"/>
    </location>
</feature>
<keyword evidence="2" id="KW-0560">Oxidoreductase</keyword>
<dbReference type="InterPro" id="IPR004183">
    <property type="entry name" value="Xdiol_dOase_suB"/>
</dbReference>
<organism evidence="2 3">
    <name type="scientific">Pseudomonas putida</name>
    <name type="common">Arthrobacter siderocapsulatus</name>
    <dbReference type="NCBI Taxonomy" id="303"/>
    <lineage>
        <taxon>Bacteria</taxon>
        <taxon>Pseudomonadati</taxon>
        <taxon>Pseudomonadota</taxon>
        <taxon>Gammaproteobacteria</taxon>
        <taxon>Pseudomonadales</taxon>
        <taxon>Pseudomonadaceae</taxon>
        <taxon>Pseudomonas</taxon>
    </lineage>
</organism>
<dbReference type="EMBL" id="UGUY01000001">
    <property type="protein sequence ID" value="SUD70305.1"/>
    <property type="molecule type" value="Genomic_DNA"/>
</dbReference>
<reference evidence="2 3" key="1">
    <citation type="submission" date="2018-06" db="EMBL/GenBank/DDBJ databases">
        <authorList>
            <consortium name="Pathogen Informatics"/>
            <person name="Doyle S."/>
        </authorList>
    </citation>
    <scope>NUCLEOTIDE SEQUENCE [LARGE SCALE GENOMIC DNA]</scope>
    <source>
        <strain evidence="2 3">NCTC7914</strain>
    </source>
</reference>
<keyword evidence="2" id="KW-0223">Dioxygenase</keyword>
<name>A0A379KS35_PSEPU</name>
<dbReference type="Proteomes" id="UP000254602">
    <property type="component" value="Unassembled WGS sequence"/>
</dbReference>
<dbReference type="AlphaFoldDB" id="A0A379KS35"/>
<accession>A0A379KS35</accession>
<proteinExistence type="predicted"/>
<dbReference type="Pfam" id="PF02900">
    <property type="entry name" value="LigB"/>
    <property type="match status" value="1"/>
</dbReference>
<sequence length="272" mass="29461">MTVVSAFLVPGSPLPQLCPDVPNWQRFQRAMQQAGVALKASEPDVVLVYSTQWFAVLDEIWLTRRRSQDIHVDENWHEFGELPYDLYSDVTLANACIEACRAQGVNARGADYQGFPIDTGTIVASTALGVGTEGLPLVVASNNLYDNAQATEKLAAIAVACAAEQDKRVAVVGVGGLSGSLFTKPIEPCDDRIVHTEEDAWNRQVLALIETGDVDGLREALPTYAAQARVDMGFKHFHWLLGALGGRFQGAKVHHYGALYGSGAAVVQFYPC</sequence>
<evidence type="ECO:0000259" key="1">
    <source>
        <dbReference type="Pfam" id="PF02900"/>
    </source>
</evidence>